<gene>
    <name evidence="1" type="ORF">Pma05_78780</name>
</gene>
<dbReference type="Proteomes" id="UP000621500">
    <property type="component" value="Unassembled WGS sequence"/>
</dbReference>
<reference evidence="1 2" key="1">
    <citation type="submission" date="2021-01" db="EMBL/GenBank/DDBJ databases">
        <title>Whole genome shotgun sequence of Plantactinospora mayteni NBRC 109088.</title>
        <authorList>
            <person name="Komaki H."/>
            <person name="Tamura T."/>
        </authorList>
    </citation>
    <scope>NUCLEOTIDE SEQUENCE [LARGE SCALE GENOMIC DNA]</scope>
    <source>
        <strain evidence="1 2">NBRC 109088</strain>
    </source>
</reference>
<proteinExistence type="predicted"/>
<accession>A0ABQ4F314</accession>
<protein>
    <submittedName>
        <fullName evidence="1">Uncharacterized protein</fullName>
    </submittedName>
</protein>
<dbReference type="EMBL" id="BONX01000067">
    <property type="protein sequence ID" value="GIH01306.1"/>
    <property type="molecule type" value="Genomic_DNA"/>
</dbReference>
<keyword evidence="2" id="KW-1185">Reference proteome</keyword>
<sequence length="84" mass="8906">MVVYVDVRVGGSGRVDHSGDRSGGEQFFVTEHEYDGGEASGGHEVIVARGVRPSGLVTRLGTADPALSANPDIYLNPGIPRQWL</sequence>
<evidence type="ECO:0000313" key="1">
    <source>
        <dbReference type="EMBL" id="GIH01306.1"/>
    </source>
</evidence>
<organism evidence="1 2">
    <name type="scientific">Plantactinospora mayteni</name>
    <dbReference type="NCBI Taxonomy" id="566021"/>
    <lineage>
        <taxon>Bacteria</taxon>
        <taxon>Bacillati</taxon>
        <taxon>Actinomycetota</taxon>
        <taxon>Actinomycetes</taxon>
        <taxon>Micromonosporales</taxon>
        <taxon>Micromonosporaceae</taxon>
        <taxon>Plantactinospora</taxon>
    </lineage>
</organism>
<comment type="caution">
    <text evidence="1">The sequence shown here is derived from an EMBL/GenBank/DDBJ whole genome shotgun (WGS) entry which is preliminary data.</text>
</comment>
<name>A0ABQ4F314_9ACTN</name>
<evidence type="ECO:0000313" key="2">
    <source>
        <dbReference type="Proteomes" id="UP000621500"/>
    </source>
</evidence>